<evidence type="ECO:0000313" key="5">
    <source>
        <dbReference type="Proteomes" id="UP001168821"/>
    </source>
</evidence>
<evidence type="ECO:0000256" key="3">
    <source>
        <dbReference type="SAM" id="Phobius"/>
    </source>
</evidence>
<evidence type="ECO:0000313" key="4">
    <source>
        <dbReference type="EMBL" id="KAJ3648678.1"/>
    </source>
</evidence>
<dbReference type="AlphaFoldDB" id="A0AA38I3M1"/>
<evidence type="ECO:0000256" key="1">
    <source>
        <dbReference type="SAM" id="Coils"/>
    </source>
</evidence>
<feature type="compositionally biased region" description="Basic and acidic residues" evidence="2">
    <location>
        <begin position="201"/>
        <end position="215"/>
    </location>
</feature>
<feature type="transmembrane region" description="Helical" evidence="3">
    <location>
        <begin position="6"/>
        <end position="24"/>
    </location>
</feature>
<gene>
    <name evidence="4" type="ORF">Zmor_020462</name>
</gene>
<comment type="caution">
    <text evidence="4">The sequence shown here is derived from an EMBL/GenBank/DDBJ whole genome shotgun (WGS) entry which is preliminary data.</text>
</comment>
<dbReference type="InterPro" id="IPR040248">
    <property type="entry name" value="RRBP1"/>
</dbReference>
<reference evidence="4" key="1">
    <citation type="journal article" date="2023" name="G3 (Bethesda)">
        <title>Whole genome assemblies of Zophobas morio and Tenebrio molitor.</title>
        <authorList>
            <person name="Kaur S."/>
            <person name="Stinson S.A."/>
            <person name="diCenzo G.C."/>
        </authorList>
    </citation>
    <scope>NUCLEOTIDE SEQUENCE</scope>
    <source>
        <strain evidence="4">QUZm001</strain>
    </source>
</reference>
<evidence type="ECO:0000256" key="2">
    <source>
        <dbReference type="SAM" id="MobiDB-lite"/>
    </source>
</evidence>
<keyword evidence="5" id="KW-1185">Reference proteome</keyword>
<sequence length="811" mass="94112">MDIQIPFIFVSLFSLASVVLIFIYKFGIKEKSYEEALAEQRQQTHILLGIKPKLKEKKSKKLSKKVQSVPKEKSPQETEVVKEVVEQVESNQKNVDSQKKPHVEFKEDTEDVSTKTVVNKKQPKKDKVRPILINKENSENDVEKLVNTDSVTCPANHFEELHPKDDFELFRSISGEETVKEETEKTVSSADVTSQKQNSKKQPERDPPPAPKEEAPSTIPPTVNSVVPNVGKEKKKKKSELNTIQQLAGDTNGPNMSILLNLVRKAELSRSEVQILIDLLLNKQHEAPAVIDEWSEGKSDPVQKLKKQLAEKEKLLAEEQQAVANAQAKLKELRSEHQNEKSTLLQKIRSMEELMHSKQLDANRNHQQIQQLQAQVKEEVIKYHTLREEHAALQMQRQQIEMRLNQAQESEVIISQLQGEVQELSSINNQLQMELAHFTEENMGEKERNQSLILQLNSFQKELEQKSDRNRQLEESRVKVEHDVETILNRENDLKAEVSHLNSVIQQQNEEIRKLEHNLKQHLDDLQKQTDDSNKIITQLTSDLRQAQEETAQMKVTHMNGALQENKQHEVELLGLHDELVSVKIQKEKELKTATALTEKLEKEIEELKLKFNEEKIKLEEQKSKNNELRQRNWKVMEALNAAECRIKTSAPNAKTKSEQDIEREFIQRLFPELKDEEINNPELFKTKGETFIRNYLSNLRQESSKSDDDQDAQQLKVQLQHYENVIDSTEKMLNKLQKHIEQEEINWRMQLSAKADELEAVKERHKQELHEKLSRLEVELKKEQEDKKRVIAEFQQCNSNGHTQISSSEH</sequence>
<proteinExistence type="predicted"/>
<feature type="coiled-coil region" evidence="1">
    <location>
        <begin position="713"/>
        <end position="794"/>
    </location>
</feature>
<feature type="coiled-coil region" evidence="1">
    <location>
        <begin position="584"/>
        <end position="632"/>
    </location>
</feature>
<organism evidence="4 5">
    <name type="scientific">Zophobas morio</name>
    <dbReference type="NCBI Taxonomy" id="2755281"/>
    <lineage>
        <taxon>Eukaryota</taxon>
        <taxon>Metazoa</taxon>
        <taxon>Ecdysozoa</taxon>
        <taxon>Arthropoda</taxon>
        <taxon>Hexapoda</taxon>
        <taxon>Insecta</taxon>
        <taxon>Pterygota</taxon>
        <taxon>Neoptera</taxon>
        <taxon>Endopterygota</taxon>
        <taxon>Coleoptera</taxon>
        <taxon>Polyphaga</taxon>
        <taxon>Cucujiformia</taxon>
        <taxon>Tenebrionidae</taxon>
        <taxon>Zophobas</taxon>
    </lineage>
</organism>
<feature type="compositionally biased region" description="Polar residues" evidence="2">
    <location>
        <begin position="241"/>
        <end position="252"/>
    </location>
</feature>
<keyword evidence="3" id="KW-0472">Membrane</keyword>
<dbReference type="PANTHER" id="PTHR18939">
    <property type="entry name" value="RIBOSOME BINDING PROTEIN-1"/>
    <property type="match status" value="1"/>
</dbReference>
<feature type="region of interest" description="Disordered" evidence="2">
    <location>
        <begin position="91"/>
        <end position="125"/>
    </location>
</feature>
<keyword evidence="3" id="KW-1133">Transmembrane helix</keyword>
<accession>A0AA38I3M1</accession>
<feature type="region of interest" description="Disordered" evidence="2">
    <location>
        <begin position="178"/>
        <end position="252"/>
    </location>
</feature>
<dbReference type="GO" id="GO:0005789">
    <property type="term" value="C:endoplasmic reticulum membrane"/>
    <property type="evidence" value="ECO:0007669"/>
    <property type="project" value="TreeGrafter"/>
</dbReference>
<dbReference type="EMBL" id="JALNTZ010000006">
    <property type="protein sequence ID" value="KAJ3648678.1"/>
    <property type="molecule type" value="Genomic_DNA"/>
</dbReference>
<feature type="coiled-coil region" evidence="1">
    <location>
        <begin position="302"/>
        <end position="557"/>
    </location>
</feature>
<name>A0AA38I3M1_9CUCU</name>
<dbReference type="PANTHER" id="PTHR18939:SF4">
    <property type="entry name" value="RIBOSOME-BINDING PROTEIN 1"/>
    <property type="match status" value="1"/>
</dbReference>
<keyword evidence="1" id="KW-0175">Coiled coil</keyword>
<evidence type="ECO:0008006" key="6">
    <source>
        <dbReference type="Google" id="ProtNLM"/>
    </source>
</evidence>
<protein>
    <recommendedName>
        <fullName evidence="6">Ribosome-binding protein 1</fullName>
    </recommendedName>
</protein>
<keyword evidence="3" id="KW-0812">Transmembrane</keyword>
<dbReference type="Proteomes" id="UP001168821">
    <property type="component" value="Unassembled WGS sequence"/>
</dbReference>
<feature type="compositionally biased region" description="Polar residues" evidence="2">
    <location>
        <begin position="188"/>
        <end position="197"/>
    </location>
</feature>
<feature type="compositionally biased region" description="Basic and acidic residues" evidence="2">
    <location>
        <begin position="96"/>
        <end position="106"/>
    </location>
</feature>